<organism evidence="5 6">
    <name type="scientific">Aminithiophilus ramosus</name>
    <dbReference type="NCBI Taxonomy" id="3029084"/>
    <lineage>
        <taxon>Bacteria</taxon>
        <taxon>Thermotogati</taxon>
        <taxon>Synergistota</taxon>
        <taxon>Synergistia</taxon>
        <taxon>Synergistales</taxon>
        <taxon>Aminithiophilaceae</taxon>
        <taxon>Aminithiophilus</taxon>
    </lineage>
</organism>
<dbReference type="SUPFAM" id="SSF50891">
    <property type="entry name" value="Cyclophilin-like"/>
    <property type="match status" value="1"/>
</dbReference>
<dbReference type="Pfam" id="PF02682">
    <property type="entry name" value="CT_C_D"/>
    <property type="match status" value="1"/>
</dbReference>
<keyword evidence="2 5" id="KW-0378">Hydrolase</keyword>
<protein>
    <submittedName>
        <fullName evidence="5">5-oxoprolinase subunit PxpB</fullName>
        <ecNumber evidence="5">3.5.2.9</ecNumber>
    </submittedName>
</protein>
<dbReference type="PANTHER" id="PTHR34698:SF2">
    <property type="entry name" value="5-OXOPROLINASE SUBUNIT B"/>
    <property type="match status" value="1"/>
</dbReference>
<dbReference type="InterPro" id="IPR029000">
    <property type="entry name" value="Cyclophilin-like_dom_sf"/>
</dbReference>
<sequence length="248" mass="27254">MTREKAPRLLQAGDGCLVVEFGDAIDLAVNGRVQQLRRAIEKRPFVGLLETVPTYRSLALYFDPTRTETEGLFSRIEEMALSVEDGPDDAGQVMTVPVLYGGDEGPDLENVARHNGLSPEEVIARHSGRDYYCYMLGFTPGFSYLGGMDESIATPRLATPRTLIPAGSVGIAGRQTGIYPIDSPGGWQLIGRTPLRLFDPSGETPILIEAGIWVRFRSVDRREFLSLSADVAARRYRPQVGPRKGEGR</sequence>
<evidence type="ECO:0000256" key="1">
    <source>
        <dbReference type="ARBA" id="ARBA00022741"/>
    </source>
</evidence>
<evidence type="ECO:0000313" key="5">
    <source>
        <dbReference type="EMBL" id="QTX31355.1"/>
    </source>
</evidence>
<dbReference type="InterPro" id="IPR010016">
    <property type="entry name" value="PxpB"/>
</dbReference>
<dbReference type="GO" id="GO:0005524">
    <property type="term" value="F:ATP binding"/>
    <property type="evidence" value="ECO:0007669"/>
    <property type="project" value="UniProtKB-KW"/>
</dbReference>
<dbReference type="GO" id="GO:0017168">
    <property type="term" value="F:5-oxoprolinase (ATP-hydrolyzing) activity"/>
    <property type="evidence" value="ECO:0007669"/>
    <property type="project" value="UniProtKB-EC"/>
</dbReference>
<gene>
    <name evidence="5" type="primary">pxpB</name>
    <name evidence="5" type="ORF">KAR29_08155</name>
</gene>
<evidence type="ECO:0000256" key="2">
    <source>
        <dbReference type="ARBA" id="ARBA00022801"/>
    </source>
</evidence>
<evidence type="ECO:0000313" key="6">
    <source>
        <dbReference type="Proteomes" id="UP000671879"/>
    </source>
</evidence>
<dbReference type="InterPro" id="IPR003833">
    <property type="entry name" value="CT_C_D"/>
</dbReference>
<dbReference type="Gene3D" id="3.30.1360.40">
    <property type="match status" value="1"/>
</dbReference>
<dbReference type="EC" id="3.5.2.9" evidence="5"/>
<evidence type="ECO:0000256" key="3">
    <source>
        <dbReference type="ARBA" id="ARBA00022840"/>
    </source>
</evidence>
<dbReference type="SUPFAM" id="SSF160467">
    <property type="entry name" value="PH0987 N-terminal domain-like"/>
    <property type="match status" value="1"/>
</dbReference>
<dbReference type="EMBL" id="CP072943">
    <property type="protein sequence ID" value="QTX31355.1"/>
    <property type="molecule type" value="Genomic_DNA"/>
</dbReference>
<dbReference type="KEGG" id="aram:KAR29_08155"/>
<dbReference type="SMART" id="SM00796">
    <property type="entry name" value="AHS1"/>
    <property type="match status" value="1"/>
</dbReference>
<dbReference type="NCBIfam" id="TIGR00370">
    <property type="entry name" value="5-oxoprolinase subunit PxpB"/>
    <property type="match status" value="1"/>
</dbReference>
<keyword evidence="3" id="KW-0067">ATP-binding</keyword>
<dbReference type="RefSeq" id="WP_274372509.1">
    <property type="nucleotide sequence ID" value="NZ_CP072943.1"/>
</dbReference>
<proteinExistence type="predicted"/>
<feature type="domain" description="Carboxyltransferase" evidence="4">
    <location>
        <begin position="7"/>
        <end position="208"/>
    </location>
</feature>
<keyword evidence="1" id="KW-0547">Nucleotide-binding</keyword>
<dbReference type="Gene3D" id="2.40.100.10">
    <property type="entry name" value="Cyclophilin-like"/>
    <property type="match status" value="1"/>
</dbReference>
<dbReference type="PANTHER" id="PTHR34698">
    <property type="entry name" value="5-OXOPROLINASE SUBUNIT B"/>
    <property type="match status" value="1"/>
</dbReference>
<name>A0A9Q7AFU5_9BACT</name>
<dbReference type="Proteomes" id="UP000671879">
    <property type="component" value="Chromosome"/>
</dbReference>
<evidence type="ECO:0000259" key="4">
    <source>
        <dbReference type="SMART" id="SM00796"/>
    </source>
</evidence>
<accession>A0A9Q7AFU5</accession>
<reference evidence="6" key="1">
    <citation type="submission" date="2021-04" db="EMBL/GenBank/DDBJ databases">
        <title>A novel Synergistetes isolate from a pyrite-forming mixed culture.</title>
        <authorList>
            <person name="Bunk B."/>
            <person name="Sproer C."/>
            <person name="Spring S."/>
            <person name="Pester M."/>
        </authorList>
    </citation>
    <scope>NUCLEOTIDE SEQUENCE [LARGE SCALE GENOMIC DNA]</scope>
    <source>
        <strain evidence="6">J.5.4.2-T.3.5.2</strain>
    </source>
</reference>
<dbReference type="AlphaFoldDB" id="A0A9Q7AFU5"/>
<keyword evidence="6" id="KW-1185">Reference proteome</keyword>